<proteinExistence type="predicted"/>
<dbReference type="EMBL" id="JADIMP010000098">
    <property type="protein sequence ID" value="MBO8441992.1"/>
    <property type="molecule type" value="Genomic_DNA"/>
</dbReference>
<dbReference type="Proteomes" id="UP000823614">
    <property type="component" value="Unassembled WGS sequence"/>
</dbReference>
<feature type="non-terminal residue" evidence="3">
    <location>
        <position position="145"/>
    </location>
</feature>
<accession>A0A9D9HA53</accession>
<evidence type="ECO:0000259" key="2">
    <source>
        <dbReference type="Pfam" id="PF01757"/>
    </source>
</evidence>
<feature type="domain" description="Acyltransferase 3" evidence="2">
    <location>
        <begin position="7"/>
        <end position="145"/>
    </location>
</feature>
<organism evidence="3 4">
    <name type="scientific">Candidatus Gallilactobacillus intestinavium</name>
    <dbReference type="NCBI Taxonomy" id="2840838"/>
    <lineage>
        <taxon>Bacteria</taxon>
        <taxon>Bacillati</taxon>
        <taxon>Bacillota</taxon>
        <taxon>Bacilli</taxon>
        <taxon>Lactobacillales</taxon>
        <taxon>Lactobacillaceae</taxon>
        <taxon>Lactobacillaceae incertae sedis</taxon>
        <taxon>Candidatus Gallilactobacillus</taxon>
    </lineage>
</organism>
<dbReference type="Pfam" id="PF01757">
    <property type="entry name" value="Acyl_transf_3"/>
    <property type="match status" value="1"/>
</dbReference>
<name>A0A9D9HA53_9LACO</name>
<gene>
    <name evidence="3" type="ORF">IAA89_06135</name>
</gene>
<reference evidence="3" key="1">
    <citation type="submission" date="2020-10" db="EMBL/GenBank/DDBJ databases">
        <authorList>
            <person name="Gilroy R."/>
        </authorList>
    </citation>
    <scope>NUCLEOTIDE SEQUENCE</scope>
    <source>
        <strain evidence="3">C6-149</strain>
    </source>
</reference>
<protein>
    <submittedName>
        <fullName evidence="3">Acyltransferase family protein</fullName>
    </submittedName>
</protein>
<dbReference type="GO" id="GO:0016747">
    <property type="term" value="F:acyltransferase activity, transferring groups other than amino-acyl groups"/>
    <property type="evidence" value="ECO:0007669"/>
    <property type="project" value="InterPro"/>
</dbReference>
<feature type="transmembrane region" description="Helical" evidence="1">
    <location>
        <begin position="126"/>
        <end position="144"/>
    </location>
</feature>
<dbReference type="AlphaFoldDB" id="A0A9D9HA53"/>
<keyword evidence="3" id="KW-0808">Transferase</keyword>
<keyword evidence="1" id="KW-0812">Transmembrane</keyword>
<feature type="transmembrane region" description="Helical" evidence="1">
    <location>
        <begin position="91"/>
        <end position="114"/>
    </location>
</feature>
<comment type="caution">
    <text evidence="3">The sequence shown here is derived from an EMBL/GenBank/DDBJ whole genome shotgun (WGS) entry which is preliminary data.</text>
</comment>
<feature type="transmembrane region" description="Helical" evidence="1">
    <location>
        <begin position="12"/>
        <end position="31"/>
    </location>
</feature>
<evidence type="ECO:0000256" key="1">
    <source>
        <dbReference type="SAM" id="Phobius"/>
    </source>
</evidence>
<evidence type="ECO:0000313" key="4">
    <source>
        <dbReference type="Proteomes" id="UP000823614"/>
    </source>
</evidence>
<keyword evidence="3" id="KW-0012">Acyltransferase</keyword>
<evidence type="ECO:0000313" key="3">
    <source>
        <dbReference type="EMBL" id="MBO8441992.1"/>
    </source>
</evidence>
<keyword evidence="1" id="KW-1133">Transmembrane helix</keyword>
<keyword evidence="1" id="KW-0472">Membrane</keyword>
<reference evidence="3" key="2">
    <citation type="journal article" date="2021" name="PeerJ">
        <title>Extensive microbial diversity within the chicken gut microbiome revealed by metagenomics and culture.</title>
        <authorList>
            <person name="Gilroy R."/>
            <person name="Ravi A."/>
            <person name="Getino M."/>
            <person name="Pursley I."/>
            <person name="Horton D.L."/>
            <person name="Alikhan N.F."/>
            <person name="Baker D."/>
            <person name="Gharbi K."/>
            <person name="Hall N."/>
            <person name="Watson M."/>
            <person name="Adriaenssens E.M."/>
            <person name="Foster-Nyarko E."/>
            <person name="Jarju S."/>
            <person name="Secka A."/>
            <person name="Antonio M."/>
            <person name="Oren A."/>
            <person name="Chaudhuri R.R."/>
            <person name="La Ragione R."/>
            <person name="Hildebrand F."/>
            <person name="Pallen M.J."/>
        </authorList>
    </citation>
    <scope>NUCLEOTIDE SEQUENCE</scope>
    <source>
        <strain evidence="3">C6-149</strain>
    </source>
</reference>
<dbReference type="InterPro" id="IPR002656">
    <property type="entry name" value="Acyl_transf_3_dom"/>
</dbReference>
<feature type="transmembrane region" description="Helical" evidence="1">
    <location>
        <begin position="57"/>
        <end position="79"/>
    </location>
</feature>
<sequence length="145" mass="16651">MNKKRNSNFELLRIFAMLLIVFHHSIVHGLLNNNISIAGSGNPVPRNAWVTNFSGELIAMFGKVAVAVFVMISGYFLVNSSAKGKKILKKIFLLVVQVCFYSLLIYLVASYFKWINPNDLGTKQQAFFPFFYNTYWFATEYLLLY</sequence>